<evidence type="ECO:0000256" key="2">
    <source>
        <dbReference type="ARBA" id="ARBA00007935"/>
    </source>
</evidence>
<dbReference type="GO" id="GO:0033214">
    <property type="term" value="P:siderophore-iron import into cell"/>
    <property type="evidence" value="ECO:0007669"/>
    <property type="project" value="TreeGrafter"/>
</dbReference>
<comment type="subcellular location">
    <subcellularLocation>
        <location evidence="1">Cell membrane</location>
        <topology evidence="1">Multi-pass membrane protein</topology>
    </subcellularLocation>
</comment>
<dbReference type="GO" id="GO:0005886">
    <property type="term" value="C:plasma membrane"/>
    <property type="evidence" value="ECO:0007669"/>
    <property type="project" value="UniProtKB-SubCell"/>
</dbReference>
<gene>
    <name evidence="9" type="ORF">AVDCRST_MAG18-345</name>
</gene>
<keyword evidence="6 8" id="KW-1133">Transmembrane helix</keyword>
<feature type="transmembrane region" description="Helical" evidence="8">
    <location>
        <begin position="151"/>
        <end position="168"/>
    </location>
</feature>
<feature type="transmembrane region" description="Helical" evidence="8">
    <location>
        <begin position="180"/>
        <end position="202"/>
    </location>
</feature>
<evidence type="ECO:0000256" key="5">
    <source>
        <dbReference type="ARBA" id="ARBA00022692"/>
    </source>
</evidence>
<dbReference type="InterPro" id="IPR000522">
    <property type="entry name" value="ABC_transptr_permease_BtuC"/>
</dbReference>
<evidence type="ECO:0000256" key="1">
    <source>
        <dbReference type="ARBA" id="ARBA00004651"/>
    </source>
</evidence>
<protein>
    <submittedName>
        <fullName evidence="9">Vitamin B12 ABC transporter, permease protein BtuC</fullName>
    </submittedName>
</protein>
<evidence type="ECO:0000256" key="3">
    <source>
        <dbReference type="ARBA" id="ARBA00022448"/>
    </source>
</evidence>
<feature type="transmembrane region" description="Helical" evidence="8">
    <location>
        <begin position="338"/>
        <end position="357"/>
    </location>
</feature>
<evidence type="ECO:0000256" key="8">
    <source>
        <dbReference type="SAM" id="Phobius"/>
    </source>
</evidence>
<name>A0A6J4UJS1_9BACT</name>
<dbReference type="Gene3D" id="1.10.3470.10">
    <property type="entry name" value="ABC transporter involved in vitamin B12 uptake, BtuC"/>
    <property type="match status" value="1"/>
</dbReference>
<keyword evidence="5 8" id="KW-0812">Transmembrane</keyword>
<feature type="transmembrane region" description="Helical" evidence="8">
    <location>
        <begin position="52"/>
        <end position="71"/>
    </location>
</feature>
<keyword evidence="3" id="KW-0813">Transport</keyword>
<dbReference type="CDD" id="cd06550">
    <property type="entry name" value="TM_ABC_iron-siderophores_like"/>
    <property type="match status" value="1"/>
</dbReference>
<evidence type="ECO:0000256" key="4">
    <source>
        <dbReference type="ARBA" id="ARBA00022475"/>
    </source>
</evidence>
<reference evidence="9" key="1">
    <citation type="submission" date="2020-02" db="EMBL/GenBank/DDBJ databases">
        <authorList>
            <person name="Meier V. D."/>
        </authorList>
    </citation>
    <scope>NUCLEOTIDE SEQUENCE</scope>
    <source>
        <strain evidence="9">AVDCRST_MAG18</strain>
    </source>
</reference>
<keyword evidence="4" id="KW-1003">Cell membrane</keyword>
<dbReference type="InterPro" id="IPR037294">
    <property type="entry name" value="ABC_BtuC-like"/>
</dbReference>
<dbReference type="GO" id="GO:0022857">
    <property type="term" value="F:transmembrane transporter activity"/>
    <property type="evidence" value="ECO:0007669"/>
    <property type="project" value="InterPro"/>
</dbReference>
<evidence type="ECO:0000256" key="6">
    <source>
        <dbReference type="ARBA" id="ARBA00022989"/>
    </source>
</evidence>
<dbReference type="Pfam" id="PF01032">
    <property type="entry name" value="FecCD"/>
    <property type="match status" value="1"/>
</dbReference>
<organism evidence="9">
    <name type="scientific">uncultured Thermomicrobiales bacterium</name>
    <dbReference type="NCBI Taxonomy" id="1645740"/>
    <lineage>
        <taxon>Bacteria</taxon>
        <taxon>Pseudomonadati</taxon>
        <taxon>Thermomicrobiota</taxon>
        <taxon>Thermomicrobia</taxon>
        <taxon>Thermomicrobiales</taxon>
        <taxon>environmental samples</taxon>
    </lineage>
</organism>
<dbReference type="EMBL" id="CADCWN010000022">
    <property type="protein sequence ID" value="CAA9551306.1"/>
    <property type="molecule type" value="Genomic_DNA"/>
</dbReference>
<feature type="transmembrane region" description="Helical" evidence="8">
    <location>
        <begin position="92"/>
        <end position="113"/>
    </location>
</feature>
<feature type="transmembrane region" description="Helical" evidence="8">
    <location>
        <begin position="268"/>
        <end position="298"/>
    </location>
</feature>
<dbReference type="FunFam" id="1.10.3470.10:FF:000001">
    <property type="entry name" value="Vitamin B12 ABC transporter permease BtuC"/>
    <property type="match status" value="1"/>
</dbReference>
<evidence type="ECO:0000256" key="7">
    <source>
        <dbReference type="ARBA" id="ARBA00023136"/>
    </source>
</evidence>
<sequence>MAAVNVGGRAFEPTRARWSRVWGGVGSRAALLLPTLTLLLVAAALFSVGRGAVAISPAQVLAILLGKVGIATDTAYTAQQAAVLWNIRLPRVLLGMLVGGGLAISGAALQGIFRNPLTDPGLIGVSSGAALGAVGAIILGITAFGAFVMPLAAFIGGLLATLLVYGLARHGGRAEVVTLLLTGIAVNAICGAAVGFLIFLASDAQLRSIVFWSFGSLGGATWSATLAVAPLIIVGTMLLPRWGRALNLLSLGEREARHLGVETERVRLALIVLTALITGAAVAVCGTIGFVGLVVPHLLRLIAGPDHRTLLPASAIGGAALLTLADLFARTVAAPVEIPLGVITALAGGPFFLWLLCRTRRAHGGWG</sequence>
<accession>A0A6J4UJS1</accession>
<dbReference type="PANTHER" id="PTHR30472">
    <property type="entry name" value="FERRIC ENTEROBACTIN TRANSPORT SYSTEM PERMEASE PROTEIN"/>
    <property type="match status" value="1"/>
</dbReference>
<feature type="transmembrane region" description="Helical" evidence="8">
    <location>
        <begin position="209"/>
        <end position="239"/>
    </location>
</feature>
<dbReference type="AlphaFoldDB" id="A0A6J4UJS1"/>
<evidence type="ECO:0000313" key="9">
    <source>
        <dbReference type="EMBL" id="CAA9551306.1"/>
    </source>
</evidence>
<comment type="similarity">
    <text evidence="2">Belongs to the binding-protein-dependent transport system permease family. FecCD subfamily.</text>
</comment>
<dbReference type="SUPFAM" id="SSF81345">
    <property type="entry name" value="ABC transporter involved in vitamin B12 uptake, BtuC"/>
    <property type="match status" value="1"/>
</dbReference>
<feature type="transmembrane region" description="Helical" evidence="8">
    <location>
        <begin position="25"/>
        <end position="46"/>
    </location>
</feature>
<dbReference type="PANTHER" id="PTHR30472:SF25">
    <property type="entry name" value="ABC TRANSPORTER PERMEASE PROTEIN MJ0876-RELATED"/>
    <property type="match status" value="1"/>
</dbReference>
<proteinExistence type="inferred from homology"/>
<keyword evidence="7 8" id="KW-0472">Membrane</keyword>